<organism evidence="1 2">
    <name type="scientific">Candidatus Kaiserbacteria bacterium RIFCSPHIGHO2_01_FULL_48_10</name>
    <dbReference type="NCBI Taxonomy" id="1798476"/>
    <lineage>
        <taxon>Bacteria</taxon>
        <taxon>Candidatus Kaiseribacteriota</taxon>
    </lineage>
</organism>
<proteinExistence type="predicted"/>
<dbReference type="EMBL" id="MFKP01000047">
    <property type="protein sequence ID" value="OGG43209.1"/>
    <property type="molecule type" value="Genomic_DNA"/>
</dbReference>
<reference evidence="1 2" key="1">
    <citation type="journal article" date="2016" name="Nat. Commun.">
        <title>Thousands of microbial genomes shed light on interconnected biogeochemical processes in an aquifer system.</title>
        <authorList>
            <person name="Anantharaman K."/>
            <person name="Brown C.T."/>
            <person name="Hug L.A."/>
            <person name="Sharon I."/>
            <person name="Castelle C.J."/>
            <person name="Probst A.J."/>
            <person name="Thomas B.C."/>
            <person name="Singh A."/>
            <person name="Wilkins M.J."/>
            <person name="Karaoz U."/>
            <person name="Brodie E.L."/>
            <person name="Williams K.H."/>
            <person name="Hubbard S.S."/>
            <person name="Banfield J.F."/>
        </authorList>
    </citation>
    <scope>NUCLEOTIDE SEQUENCE [LARGE SCALE GENOMIC DNA]</scope>
</reference>
<gene>
    <name evidence="1" type="ORF">A2841_03520</name>
</gene>
<name>A0A1F6C1Z4_9BACT</name>
<evidence type="ECO:0000313" key="2">
    <source>
        <dbReference type="Proteomes" id="UP000178249"/>
    </source>
</evidence>
<comment type="caution">
    <text evidence="1">The sequence shown here is derived from an EMBL/GenBank/DDBJ whole genome shotgun (WGS) entry which is preliminary data.</text>
</comment>
<evidence type="ECO:0000313" key="1">
    <source>
        <dbReference type="EMBL" id="OGG43209.1"/>
    </source>
</evidence>
<dbReference type="Proteomes" id="UP000178249">
    <property type="component" value="Unassembled WGS sequence"/>
</dbReference>
<sequence length="93" mass="10361">MKFSIADLKLQVIKQGTIYIAYSHLLDISTTGKSEKQAIDRFGTLVHISIQEMIKKGVPDDVLSQLGWTQRQKRWEPPVIKASIIAPKAASLA</sequence>
<dbReference type="AlphaFoldDB" id="A0A1F6C1Z4"/>
<accession>A0A1F6C1Z4</accession>
<protein>
    <submittedName>
        <fullName evidence="1">Uncharacterized protein</fullName>
    </submittedName>
</protein>